<proteinExistence type="predicted"/>
<name>A0A3B0V7Q0_9ZZZZ</name>
<organism evidence="1">
    <name type="scientific">hydrothermal vent metagenome</name>
    <dbReference type="NCBI Taxonomy" id="652676"/>
    <lineage>
        <taxon>unclassified sequences</taxon>
        <taxon>metagenomes</taxon>
        <taxon>ecological metagenomes</taxon>
    </lineage>
</organism>
<evidence type="ECO:0000313" key="1">
    <source>
        <dbReference type="EMBL" id="VAW27956.1"/>
    </source>
</evidence>
<sequence length="63" mass="7425">MTSSLTQDSLMAELVAAYEKEYNLVDTAKLVFSCVWGKLHKKKNWKCFTKWMWTDLQSIVKHI</sequence>
<dbReference type="AlphaFoldDB" id="A0A3B0V7Q0"/>
<gene>
    <name evidence="1" type="ORF">MNBD_BACTEROID06-701</name>
</gene>
<reference evidence="1" key="1">
    <citation type="submission" date="2018-06" db="EMBL/GenBank/DDBJ databases">
        <authorList>
            <person name="Zhirakovskaya E."/>
        </authorList>
    </citation>
    <scope>NUCLEOTIDE SEQUENCE</scope>
</reference>
<protein>
    <submittedName>
        <fullName evidence="1">Uncharacterized protein</fullName>
    </submittedName>
</protein>
<dbReference type="EMBL" id="UOES01000329">
    <property type="protein sequence ID" value="VAW27956.1"/>
    <property type="molecule type" value="Genomic_DNA"/>
</dbReference>
<accession>A0A3B0V7Q0</accession>